<dbReference type="OrthoDB" id="5325658at2"/>
<dbReference type="STRING" id="1357400.HMPREF2086_00504"/>
<comment type="caution">
    <text evidence="1">The sequence shown here is derived from an EMBL/GenBank/DDBJ whole genome shotgun (WGS) entry which is preliminary data.</text>
</comment>
<evidence type="ECO:0000313" key="2">
    <source>
        <dbReference type="Proteomes" id="UP000018731"/>
    </source>
</evidence>
<protein>
    <submittedName>
        <fullName evidence="1">Uncharacterized protein</fullName>
    </submittedName>
</protein>
<sequence length="293" mass="31570">MTLIHKQDMLNKLHKKQKGFFGKPNIAKQASKILFVLGIGGLSSLEAVGLCFQGDEEHCLSGRFGVGASYLHLDSSQAKAQSYGGFVNAEATESYKRFQALLGIRLGLGGITYSGATFDSLGREELALNTDVKIKLGLNILTKNIPLFVNIVLGDDYLGASSASGTTSKGFNRNLFYGGLELQGAVPVSSKGRIEYSAGFNAISGWYELGKTYGAKSGLKGFSYGVSAILGYSQDIDERKEWYIKAIGKYENLAQSRAVPFYATYEGNPNPSSYRSFGASQNFGLMIEAGIGY</sequence>
<accession>V8CCT6</accession>
<dbReference type="PATRIC" id="fig|1357400.3.peg.689"/>
<gene>
    <name evidence="1" type="ORF">HMPREF2086_00504</name>
</gene>
<name>V8CCT6_9HELI</name>
<reference evidence="1 2" key="1">
    <citation type="journal article" date="2014" name="Genome Announc.">
        <title>Draft genome sequences of six enterohepatic helicobacter species isolated from humans and one from rhesus macaques.</title>
        <authorList>
            <person name="Shen Z."/>
            <person name="Sheh A."/>
            <person name="Young S.K."/>
            <person name="Abouelliel A."/>
            <person name="Ward D.V."/>
            <person name="Earl A.M."/>
            <person name="Fox J.G."/>
        </authorList>
    </citation>
    <scope>NUCLEOTIDE SEQUENCE [LARGE SCALE GENOMIC DNA]</scope>
    <source>
        <strain evidence="1 2">MIT 99-5501</strain>
    </source>
</reference>
<dbReference type="RefSeq" id="WP_023927212.1">
    <property type="nucleotide sequence ID" value="NZ_KI669454.1"/>
</dbReference>
<organism evidence="1 2">
    <name type="scientific">Helicobacter macacae MIT 99-5501</name>
    <dbReference type="NCBI Taxonomy" id="1357400"/>
    <lineage>
        <taxon>Bacteria</taxon>
        <taxon>Pseudomonadati</taxon>
        <taxon>Campylobacterota</taxon>
        <taxon>Epsilonproteobacteria</taxon>
        <taxon>Campylobacterales</taxon>
        <taxon>Helicobacteraceae</taxon>
        <taxon>Helicobacter</taxon>
    </lineage>
</organism>
<proteinExistence type="predicted"/>
<dbReference type="Proteomes" id="UP000018731">
    <property type="component" value="Unassembled WGS sequence"/>
</dbReference>
<dbReference type="HOGENOM" id="CLU_088901_0_0_7"/>
<keyword evidence="2" id="KW-1185">Reference proteome</keyword>
<dbReference type="EMBL" id="AZJI01000001">
    <property type="protein sequence ID" value="ETD25169.1"/>
    <property type="molecule type" value="Genomic_DNA"/>
</dbReference>
<dbReference type="AlphaFoldDB" id="V8CCT6"/>
<evidence type="ECO:0000313" key="1">
    <source>
        <dbReference type="EMBL" id="ETD25169.1"/>
    </source>
</evidence>